<feature type="transmembrane region" description="Helical" evidence="6">
    <location>
        <begin position="160"/>
        <end position="179"/>
    </location>
</feature>
<feature type="transmembrane region" description="Helical" evidence="6">
    <location>
        <begin position="59"/>
        <end position="77"/>
    </location>
</feature>
<keyword evidence="8" id="KW-1185">Reference proteome</keyword>
<feature type="transmembrane region" description="Helical" evidence="6">
    <location>
        <begin position="123"/>
        <end position="148"/>
    </location>
</feature>
<comment type="subcellular location">
    <subcellularLocation>
        <location evidence="1">Cell membrane</location>
        <topology evidence="1">Multi-pass membrane protein</topology>
    </subcellularLocation>
</comment>
<evidence type="ECO:0000313" key="7">
    <source>
        <dbReference type="EMBL" id="MBM6922797.1"/>
    </source>
</evidence>
<evidence type="ECO:0000256" key="3">
    <source>
        <dbReference type="ARBA" id="ARBA00022692"/>
    </source>
</evidence>
<evidence type="ECO:0000256" key="2">
    <source>
        <dbReference type="ARBA" id="ARBA00022475"/>
    </source>
</evidence>
<dbReference type="EMBL" id="JACSNR010000003">
    <property type="protein sequence ID" value="MBM6922797.1"/>
    <property type="molecule type" value="Genomic_DNA"/>
</dbReference>
<dbReference type="Proteomes" id="UP000724149">
    <property type="component" value="Unassembled WGS sequence"/>
</dbReference>
<accession>A0ABS2GK02</accession>
<feature type="transmembrane region" description="Helical" evidence="6">
    <location>
        <begin position="364"/>
        <end position="384"/>
    </location>
</feature>
<evidence type="ECO:0000256" key="4">
    <source>
        <dbReference type="ARBA" id="ARBA00022989"/>
    </source>
</evidence>
<comment type="caution">
    <text evidence="7">The sequence shown here is derived from an EMBL/GenBank/DDBJ whole genome shotgun (WGS) entry which is preliminary data.</text>
</comment>
<reference evidence="7 8" key="1">
    <citation type="journal article" date="2021" name="Sci. Rep.">
        <title>The distribution of antibiotic resistance genes in chicken gut microbiota commensals.</title>
        <authorList>
            <person name="Juricova H."/>
            <person name="Matiasovicova J."/>
            <person name="Kubasova T."/>
            <person name="Cejkova D."/>
            <person name="Rychlik I."/>
        </authorList>
    </citation>
    <scope>NUCLEOTIDE SEQUENCE [LARGE SCALE GENOMIC DNA]</scope>
    <source>
        <strain evidence="7 8">An564</strain>
    </source>
</reference>
<keyword evidence="4 6" id="KW-1133">Transmembrane helix</keyword>
<feature type="transmembrane region" description="Helical" evidence="6">
    <location>
        <begin position="20"/>
        <end position="39"/>
    </location>
</feature>
<feature type="transmembrane region" description="Helical" evidence="6">
    <location>
        <begin position="84"/>
        <end position="103"/>
    </location>
</feature>
<protein>
    <submittedName>
        <fullName evidence="7">YfcC family protein</fullName>
    </submittedName>
</protein>
<gene>
    <name evidence="7" type="ORF">H9X81_03695</name>
</gene>
<evidence type="ECO:0000256" key="1">
    <source>
        <dbReference type="ARBA" id="ARBA00004651"/>
    </source>
</evidence>
<dbReference type="PANTHER" id="PTHR43652:SF2">
    <property type="entry name" value="BASIC AMINO ACID ANTIPORTER YFCC-RELATED"/>
    <property type="match status" value="1"/>
</dbReference>
<feature type="transmembrane region" description="Helical" evidence="6">
    <location>
        <begin position="199"/>
        <end position="218"/>
    </location>
</feature>
<dbReference type="RefSeq" id="WP_204719916.1">
    <property type="nucleotide sequence ID" value="NZ_JACSNR010000003.1"/>
</dbReference>
<dbReference type="InterPro" id="IPR051679">
    <property type="entry name" value="DASS-Related_Transporters"/>
</dbReference>
<feature type="transmembrane region" description="Helical" evidence="6">
    <location>
        <begin position="263"/>
        <end position="283"/>
    </location>
</feature>
<keyword evidence="2" id="KW-1003">Cell membrane</keyword>
<sequence>MAAATKEPKKVKKGFKMPHLFWIMICLLFVSSLLTYVIPAGQFMTDPETGKILGDQFQYLGAQTPVSPLQVLLLLIDGLVNSSLIGWTVMVSGATVAIVMGTGAFDEFMNWAIYKLKDKDDSILIGVMFCLMVYLGAFGGSDALIAIVPIGVMFAKKLKLDPICAMGVSTYATLIGFGTGPTKQATTQMLMGVQIYGTFFTMFISMNIFMLAGLFFLLRYVKKIRKDPTLSPMWSEGWRPDEAGDVAAEEAAMLKEVKLSGRTILILIIYLMQYVVMVGYPMVTGDTSLTFKLMVAMGLITSISCGFIGGFSFDKIGNEFGKGLASMAFVAFVIGLANCMSLILTQGNILHTIVHFLTAPLMDLPRSVASVGMTAVISVVNLLIPSASSKAAILVPILQPVSEALGLMPELAVQAFQYGDGFSNMISPMLGWTVGSCVTAGLPFPKWAKWALPKMLCFLLIGFVIMFCLTEFGWQPF</sequence>
<feature type="transmembrane region" description="Helical" evidence="6">
    <location>
        <begin position="289"/>
        <end position="311"/>
    </location>
</feature>
<name>A0ABS2GK02_9FIRM</name>
<proteinExistence type="predicted"/>
<keyword evidence="3 6" id="KW-0812">Transmembrane</keyword>
<feature type="transmembrane region" description="Helical" evidence="6">
    <location>
        <begin position="456"/>
        <end position="474"/>
    </location>
</feature>
<evidence type="ECO:0000313" key="8">
    <source>
        <dbReference type="Proteomes" id="UP000724149"/>
    </source>
</evidence>
<organism evidence="7 8">
    <name type="scientific">Hydrogenoanaerobacterium saccharovorans</name>
    <dbReference type="NCBI Taxonomy" id="474960"/>
    <lineage>
        <taxon>Bacteria</taxon>
        <taxon>Bacillati</taxon>
        <taxon>Bacillota</taxon>
        <taxon>Clostridia</taxon>
        <taxon>Eubacteriales</taxon>
        <taxon>Oscillospiraceae</taxon>
        <taxon>Hydrogenoanaerobacterium</taxon>
    </lineage>
</organism>
<feature type="transmembrane region" description="Helical" evidence="6">
    <location>
        <begin position="323"/>
        <end position="344"/>
    </location>
</feature>
<keyword evidence="5 6" id="KW-0472">Membrane</keyword>
<dbReference type="PANTHER" id="PTHR43652">
    <property type="entry name" value="BASIC AMINO ACID ANTIPORTER YFCC-RELATED"/>
    <property type="match status" value="1"/>
</dbReference>
<evidence type="ECO:0000256" key="5">
    <source>
        <dbReference type="ARBA" id="ARBA00023136"/>
    </source>
</evidence>
<dbReference type="InterPro" id="IPR018385">
    <property type="entry name" value="C4_dicarb_anaerob_car-like"/>
</dbReference>
<evidence type="ECO:0000256" key="6">
    <source>
        <dbReference type="SAM" id="Phobius"/>
    </source>
</evidence>
<dbReference type="Pfam" id="PF03606">
    <property type="entry name" value="DcuC"/>
    <property type="match status" value="1"/>
</dbReference>